<dbReference type="InterPro" id="IPR036890">
    <property type="entry name" value="HATPase_C_sf"/>
</dbReference>
<accession>A0A4R2EPE2</accession>
<comment type="caution">
    <text evidence="3">The sequence shown here is derived from an EMBL/GenBank/DDBJ whole genome shotgun (WGS) entry which is preliminary data.</text>
</comment>
<feature type="transmembrane region" description="Helical" evidence="1">
    <location>
        <begin position="76"/>
        <end position="105"/>
    </location>
</feature>
<gene>
    <name evidence="3" type="ORF">CLV25_104162</name>
</gene>
<keyword evidence="3" id="KW-0418">Kinase</keyword>
<keyword evidence="1" id="KW-0812">Transmembrane</keyword>
<feature type="transmembrane region" description="Helical" evidence="1">
    <location>
        <begin position="12"/>
        <end position="30"/>
    </location>
</feature>
<reference evidence="3 4" key="1">
    <citation type="submission" date="2019-03" db="EMBL/GenBank/DDBJ databases">
        <title>Genomic Encyclopedia of Archaeal and Bacterial Type Strains, Phase II (KMG-II): from individual species to whole genera.</title>
        <authorList>
            <person name="Goeker M."/>
        </authorList>
    </citation>
    <scope>NUCLEOTIDE SEQUENCE [LARGE SCALE GENOMIC DNA]</scope>
    <source>
        <strain evidence="3 4">RL-C</strain>
    </source>
</reference>
<dbReference type="PANTHER" id="PTHR34220">
    <property type="entry name" value="SENSOR HISTIDINE KINASE YPDA"/>
    <property type="match status" value="1"/>
</dbReference>
<sequence length="354" mass="40140">MFDHPIFKSRVLGIGYAVVWGFILTLNSSLEYFYGSSPIEEVFLGNLVFSTVFAVLAIPLWYPVSSCQKQEGWIMIAFNHLATASVFIIIWFSISFHIVIAIFPTGKTATIPLEEQLSFGIFQGIMGYAIVVLSYYLHIYARNLREKHETELQLQQSLKEVEISMLRSQINPHFLFNSLNSISSLTMVDADRAQEMVVKLSDYLRYTVSQEKAAIVALSKEIENIHRYLEIEKIRFGAKLQYRFSLTNDALAADIPAMILQPLYENAIKHGVYESTEPIIIETNAYMDNDILIVSIKNNYQEGAPMGKGAGIGLRNIAERLKLIYQNETLLHIKNENQVFEVTLIIPPAKKSVA</sequence>
<proteinExistence type="predicted"/>
<evidence type="ECO:0000259" key="2">
    <source>
        <dbReference type="Pfam" id="PF06580"/>
    </source>
</evidence>
<dbReference type="PANTHER" id="PTHR34220:SF7">
    <property type="entry name" value="SENSOR HISTIDINE KINASE YPDA"/>
    <property type="match status" value="1"/>
</dbReference>
<name>A0A4R2EPE2_9BACT</name>
<keyword evidence="1" id="KW-1133">Transmembrane helix</keyword>
<evidence type="ECO:0000313" key="3">
    <source>
        <dbReference type="EMBL" id="TCN70207.1"/>
    </source>
</evidence>
<evidence type="ECO:0000313" key="4">
    <source>
        <dbReference type="Proteomes" id="UP000294830"/>
    </source>
</evidence>
<dbReference type="SUPFAM" id="SSF55874">
    <property type="entry name" value="ATPase domain of HSP90 chaperone/DNA topoisomerase II/histidine kinase"/>
    <property type="match status" value="1"/>
</dbReference>
<feature type="domain" description="Signal transduction histidine kinase internal region" evidence="2">
    <location>
        <begin position="162"/>
        <end position="240"/>
    </location>
</feature>
<dbReference type="AlphaFoldDB" id="A0A4R2EPE2"/>
<feature type="transmembrane region" description="Helical" evidence="1">
    <location>
        <begin position="42"/>
        <end position="64"/>
    </location>
</feature>
<keyword evidence="1" id="KW-0472">Membrane</keyword>
<dbReference type="RefSeq" id="WP_131838761.1">
    <property type="nucleotide sequence ID" value="NZ_SLWB01000004.1"/>
</dbReference>
<dbReference type="GO" id="GO:0000155">
    <property type="term" value="F:phosphorelay sensor kinase activity"/>
    <property type="evidence" value="ECO:0007669"/>
    <property type="project" value="InterPro"/>
</dbReference>
<evidence type="ECO:0000256" key="1">
    <source>
        <dbReference type="SAM" id="Phobius"/>
    </source>
</evidence>
<dbReference type="EMBL" id="SLWB01000004">
    <property type="protein sequence ID" value="TCN70207.1"/>
    <property type="molecule type" value="Genomic_DNA"/>
</dbReference>
<protein>
    <submittedName>
        <fullName evidence="3">Histidine kinase</fullName>
    </submittedName>
</protein>
<dbReference type="OrthoDB" id="9809908at2"/>
<dbReference type="InterPro" id="IPR010559">
    <property type="entry name" value="Sig_transdc_His_kin_internal"/>
</dbReference>
<keyword evidence="3" id="KW-0808">Transferase</keyword>
<organism evidence="3 4">
    <name type="scientific">Acetobacteroides hydrogenigenes</name>
    <dbReference type="NCBI Taxonomy" id="979970"/>
    <lineage>
        <taxon>Bacteria</taxon>
        <taxon>Pseudomonadati</taxon>
        <taxon>Bacteroidota</taxon>
        <taxon>Bacteroidia</taxon>
        <taxon>Bacteroidales</taxon>
        <taxon>Rikenellaceae</taxon>
        <taxon>Acetobacteroides</taxon>
    </lineage>
</organism>
<dbReference type="Proteomes" id="UP000294830">
    <property type="component" value="Unassembled WGS sequence"/>
</dbReference>
<feature type="transmembrane region" description="Helical" evidence="1">
    <location>
        <begin position="117"/>
        <end position="137"/>
    </location>
</feature>
<dbReference type="GO" id="GO:0016020">
    <property type="term" value="C:membrane"/>
    <property type="evidence" value="ECO:0007669"/>
    <property type="project" value="InterPro"/>
</dbReference>
<dbReference type="Pfam" id="PF06580">
    <property type="entry name" value="His_kinase"/>
    <property type="match status" value="1"/>
</dbReference>
<dbReference type="Gene3D" id="3.30.565.10">
    <property type="entry name" value="Histidine kinase-like ATPase, C-terminal domain"/>
    <property type="match status" value="1"/>
</dbReference>
<keyword evidence="4" id="KW-1185">Reference proteome</keyword>
<dbReference type="InterPro" id="IPR050640">
    <property type="entry name" value="Bact_2-comp_sensor_kinase"/>
</dbReference>